<keyword evidence="1" id="KW-1133">Transmembrane helix</keyword>
<sequence>MLSFILISILYYVLYTWFSVKYLTGLICLISFIVIMVKEYSMQGCSPVPSIMFLTGMIGGLMVLFSTVVMSLPKISAREIWSGLKIHFWTWAFITIGLTLFLLDLIRTFYWLRNFSIMELDGSTGFSTAFVELFMPVYNFLNHHGLMVIVALMILFSMLLVVEPFTTSNSRMFPVSKKFGH</sequence>
<gene>
    <name evidence="2" type="primary">nad6</name>
</gene>
<accession>A0A7H1K1B0</accession>
<evidence type="ECO:0000313" key="2">
    <source>
        <dbReference type="EMBL" id="QNT17926.1"/>
    </source>
</evidence>
<protein>
    <submittedName>
        <fullName evidence="2">NADH dehydrogenase subunit 6</fullName>
    </submittedName>
</protein>
<name>A0A7H1K1B0_9NEOP</name>
<geneLocation type="mitochondrion" evidence="2"/>
<reference evidence="2" key="1">
    <citation type="submission" date="2020-06" db="EMBL/GenBank/DDBJ databases">
        <title>Mitochondrial karyotypes evolved in opposite directions between closely related macaque louse Pedicinus obtusus and colobus louse Pedicinus badii.</title>
        <authorList>
            <person name="Dong Y."/>
            <person name="Fu Y."/>
            <person name="Wang W."/>
            <person name="Nie Y."/>
            <person name="Liu G."/>
            <person name="Shao R."/>
        </authorList>
    </citation>
    <scope>NUCLEOTIDE SEQUENCE</scope>
</reference>
<keyword evidence="2" id="KW-0496">Mitochondrion</keyword>
<dbReference type="AlphaFoldDB" id="A0A7H1K1B0"/>
<feature type="transmembrane region" description="Helical" evidence="1">
    <location>
        <begin position="48"/>
        <end position="68"/>
    </location>
</feature>
<feature type="transmembrane region" description="Helical" evidence="1">
    <location>
        <begin position="12"/>
        <end position="36"/>
    </location>
</feature>
<keyword evidence="1" id="KW-0812">Transmembrane</keyword>
<dbReference type="EMBL" id="MT721734">
    <property type="protein sequence ID" value="QNT17926.1"/>
    <property type="molecule type" value="Genomic_DNA"/>
</dbReference>
<feature type="transmembrane region" description="Helical" evidence="1">
    <location>
        <begin position="144"/>
        <end position="162"/>
    </location>
</feature>
<organism evidence="2">
    <name type="scientific">Pedicinus badii</name>
    <dbReference type="NCBI Taxonomy" id="430776"/>
    <lineage>
        <taxon>Eukaryota</taxon>
        <taxon>Metazoa</taxon>
        <taxon>Ecdysozoa</taxon>
        <taxon>Arthropoda</taxon>
        <taxon>Hexapoda</taxon>
        <taxon>Insecta</taxon>
        <taxon>Pterygota</taxon>
        <taxon>Neoptera</taxon>
        <taxon>Paraneoptera</taxon>
        <taxon>Psocodea</taxon>
        <taxon>Troctomorpha</taxon>
        <taxon>Phthiraptera</taxon>
        <taxon>Anoplura</taxon>
        <taxon>Pedicinidae</taxon>
        <taxon>Pedicinus</taxon>
    </lineage>
</organism>
<proteinExistence type="predicted"/>
<feature type="transmembrane region" description="Helical" evidence="1">
    <location>
        <begin position="88"/>
        <end position="106"/>
    </location>
</feature>
<evidence type="ECO:0000256" key="1">
    <source>
        <dbReference type="SAM" id="Phobius"/>
    </source>
</evidence>
<keyword evidence="1" id="KW-0472">Membrane</keyword>